<protein>
    <submittedName>
        <fullName evidence="2">EAL domain protein</fullName>
    </submittedName>
</protein>
<gene>
    <name evidence="2" type="ORF">ADINL_2489</name>
</gene>
<dbReference type="SUPFAM" id="SSF141868">
    <property type="entry name" value="EAL domain-like"/>
    <property type="match status" value="1"/>
</dbReference>
<dbReference type="PROSITE" id="PS50883">
    <property type="entry name" value="EAL"/>
    <property type="match status" value="1"/>
</dbReference>
<dbReference type="AlphaFoldDB" id="A0A063Y2G2"/>
<evidence type="ECO:0000313" key="2">
    <source>
        <dbReference type="EMBL" id="KDE39360.1"/>
    </source>
</evidence>
<dbReference type="Pfam" id="PF00563">
    <property type="entry name" value="EAL"/>
    <property type="match status" value="1"/>
</dbReference>
<dbReference type="GO" id="GO:0071111">
    <property type="term" value="F:cyclic-guanylate-specific phosphodiesterase activity"/>
    <property type="evidence" value="ECO:0007669"/>
    <property type="project" value="InterPro"/>
</dbReference>
<dbReference type="STRING" id="267850.ADINL_2489"/>
<accession>A0A063Y2G2</accession>
<dbReference type="Gene3D" id="3.20.20.450">
    <property type="entry name" value="EAL domain"/>
    <property type="match status" value="1"/>
</dbReference>
<feature type="domain" description="EAL" evidence="1">
    <location>
        <begin position="1"/>
        <end position="255"/>
    </location>
</feature>
<dbReference type="EMBL" id="JMSZ01000032">
    <property type="protein sequence ID" value="KDE39360.1"/>
    <property type="molecule type" value="Genomic_DNA"/>
</dbReference>
<name>A0A063Y2G2_9GAMM</name>
<evidence type="ECO:0000313" key="3">
    <source>
        <dbReference type="Proteomes" id="UP000027318"/>
    </source>
</evidence>
<evidence type="ECO:0000259" key="1">
    <source>
        <dbReference type="PROSITE" id="PS50883"/>
    </source>
</evidence>
<reference evidence="2 3" key="1">
    <citation type="journal article" date="2005" name="Int. J. Syst. Evol. Microbiol.">
        <title>Nitrincola lacisaponensis gen. nov., sp. nov., a novel alkaliphilic bacterium isolated from an alkaline, saline lake.</title>
        <authorList>
            <person name="Dimitriu P.A."/>
            <person name="Shukla S.K."/>
            <person name="Conradt J."/>
            <person name="Marquez M.C."/>
            <person name="Ventosa A."/>
            <person name="Maglia A."/>
            <person name="Peyton B.M."/>
            <person name="Pinkart H.C."/>
            <person name="Mormile M.R."/>
        </authorList>
    </citation>
    <scope>NUCLEOTIDE SEQUENCE [LARGE SCALE GENOMIC DNA]</scope>
    <source>
        <strain evidence="2 3">4CA</strain>
    </source>
</reference>
<dbReference type="PANTHER" id="PTHR33121:SF15">
    <property type="entry name" value="BLUE LIGHT- AND TEMPERATURE-REGULATED ANTIREPRESSOR BLUF"/>
    <property type="match status" value="1"/>
</dbReference>
<dbReference type="SMART" id="SM00052">
    <property type="entry name" value="EAL"/>
    <property type="match status" value="1"/>
</dbReference>
<comment type="caution">
    <text evidence="2">The sequence shown here is derived from an EMBL/GenBank/DDBJ whole genome shotgun (WGS) entry which is preliminary data.</text>
</comment>
<dbReference type="Proteomes" id="UP000027318">
    <property type="component" value="Unassembled WGS sequence"/>
</dbReference>
<dbReference type="PANTHER" id="PTHR33121">
    <property type="entry name" value="CYCLIC DI-GMP PHOSPHODIESTERASE PDEF"/>
    <property type="match status" value="1"/>
</dbReference>
<dbReference type="InterPro" id="IPR050706">
    <property type="entry name" value="Cyclic-di-GMP_PDE-like"/>
</dbReference>
<keyword evidence="3" id="KW-1185">Reference proteome</keyword>
<proteinExistence type="predicted"/>
<dbReference type="CDD" id="cd01948">
    <property type="entry name" value="EAL"/>
    <property type="match status" value="1"/>
</dbReference>
<dbReference type="RefSeq" id="WP_051632785.1">
    <property type="nucleotide sequence ID" value="NZ_JMSZ01000032.1"/>
</dbReference>
<sequence length="256" mass="28966">MATEFPEEITQVGCGFCYVPLEFEFSFAFQPIVDLQSRQVFGYEALVRGPAGESAWSVLSQVNDANRYAFDQACRVKAIHLASKLGLNKVLSINFLPNAVYEPAHCIRSTLAAARETGFPIENLMFEIVESERVYDRQHLTKIFKHYEQQGFITALDDFGAGHAGLNLLADFLPRVLKIDMDLVRDVDQNPTKQIIVKYLVGMCNELNIRVLAEGIETLAEVEFFRSLGVELMQGYYFARPGFEILPEIDFSTQLF</sequence>
<dbReference type="InterPro" id="IPR001633">
    <property type="entry name" value="EAL_dom"/>
</dbReference>
<dbReference type="InterPro" id="IPR035919">
    <property type="entry name" value="EAL_sf"/>
</dbReference>
<dbReference type="OrthoDB" id="1673646at2"/>
<organism evidence="2 3">
    <name type="scientific">Nitrincola lacisaponensis</name>
    <dbReference type="NCBI Taxonomy" id="267850"/>
    <lineage>
        <taxon>Bacteria</taxon>
        <taxon>Pseudomonadati</taxon>
        <taxon>Pseudomonadota</taxon>
        <taxon>Gammaproteobacteria</taxon>
        <taxon>Oceanospirillales</taxon>
        <taxon>Oceanospirillaceae</taxon>
        <taxon>Nitrincola</taxon>
    </lineage>
</organism>